<dbReference type="OrthoDB" id="309836at2759"/>
<name>A0A8S1RNW5_9CILI</name>
<keyword evidence="1" id="KW-1133">Transmembrane helix</keyword>
<feature type="transmembrane region" description="Helical" evidence="1">
    <location>
        <begin position="2463"/>
        <end position="2488"/>
    </location>
</feature>
<feature type="transmembrane region" description="Helical" evidence="1">
    <location>
        <begin position="2656"/>
        <end position="2676"/>
    </location>
</feature>
<evidence type="ECO:0000313" key="2">
    <source>
        <dbReference type="EMBL" id="CAD8128505.1"/>
    </source>
</evidence>
<feature type="transmembrane region" description="Helical" evidence="1">
    <location>
        <begin position="2500"/>
        <end position="2521"/>
    </location>
</feature>
<dbReference type="InterPro" id="IPR006212">
    <property type="entry name" value="Furin_repeat"/>
</dbReference>
<keyword evidence="3" id="KW-1185">Reference proteome</keyword>
<feature type="transmembrane region" description="Helical" evidence="1">
    <location>
        <begin position="2407"/>
        <end position="2429"/>
    </location>
</feature>
<feature type="transmembrane region" description="Helical" evidence="1">
    <location>
        <begin position="2627"/>
        <end position="2644"/>
    </location>
</feature>
<dbReference type="PANTHER" id="PTHR11319:SF35">
    <property type="entry name" value="OUTER MEMBRANE PROTEIN PMPC-RELATED"/>
    <property type="match status" value="1"/>
</dbReference>
<feature type="transmembrane region" description="Helical" evidence="1">
    <location>
        <begin position="2354"/>
        <end position="2372"/>
    </location>
</feature>
<feature type="transmembrane region" description="Helical" evidence="1">
    <location>
        <begin position="2688"/>
        <end position="2708"/>
    </location>
</feature>
<feature type="transmembrane region" description="Helical" evidence="1">
    <location>
        <begin position="2551"/>
        <end position="2577"/>
    </location>
</feature>
<evidence type="ECO:0000256" key="1">
    <source>
        <dbReference type="SAM" id="Phobius"/>
    </source>
</evidence>
<keyword evidence="1" id="KW-0472">Membrane</keyword>
<comment type="caution">
    <text evidence="2">The sequence shown here is derived from an EMBL/GenBank/DDBJ whole genome shotgun (WGS) entry which is preliminary data.</text>
</comment>
<dbReference type="EMBL" id="CAJJDN010000190">
    <property type="protein sequence ID" value="CAD8128505.1"/>
    <property type="molecule type" value="Genomic_DNA"/>
</dbReference>
<sequence>MKISSCYLLTIIVVQYSVSWTIISLPSMNPIAIESIKNDRYSRANCAGFGVWSKYVPLSNIIQIGEIGIFDSSCFHLFRIQDSINNELHFLQYDCVNFEQKTIQKYFQFIGRDGSYLKEEMQINQAQYESVWYFQGFITIPSQKQIIIYICQERTQIYSKSIQIEFPYEQINSNLIIGGDFKVNQNSQFYQLENSILSYFPGKIKYLLDVYLNDPDQFKNIILQNDEKFCQCVQYANTDIGDVIIQKYDQFEFIPQQINCQYFSLSGWIKIKEINSYQDEYYFQLFKLSGNFNNPKMTQENLCAFQLFYKISSLGNQIIVTSYSYTFPSINIDFSNNPFIKKETLDIACDIQLWHYILVEKTDTSISISITFYQGFDQIKFNINLEVNQFNMVQFKLLYGNIFQSQINQLIIKIIGLKLQICPNRDQQNINCHPTCKECDGPTKEDCLSCFETKNRIYLPDFKECICEYGTIDQNGDCIYYQSLQFNLIQEKSYIEQCLYGYFQINDDCYQCPSIISNKLITCLECIQNPKQWGQTLFCETILLTDKNGNTSNYLKHDKLQYNLVGNDVQLCVDCNSINPSDDQIESRFQFRQLCQSIQKDCYPCPEFCLKCELLATILSCSNSQIIHFPLQTQQICEPPNFVDFYQKCVACNIQHCLYCFNYLANNPQQTTLGFYEEQTLIDEDIKEGCAQCKEGFIFDFKIGQCIYQRPSQQNCLRSYINFNDKEICTLSAINDFSFAFEIINCQIHILNCLQCIQTIQQTVKCLICEDGYLASSNSGICRKCPIEFAKQCFEEYKLEPWKWLIQGFIIKYLPNRPIFTGQLNRPRFLAIQCIQGYEKINYTCQKYCDEMCSVCEPSNNERKFSCSKCKLNYFKEPLRVQLDGQCINCPSLCQVCQERSKEEINTINPYFIITPENMFYTFKCIQKIPLQKVQIDPNLKIAQFCYQNSCVYNLEFNYGNIDCNYLTDIQYQLSKQYNYEYFNQIGLQQLTLILQIPEKICEIYKSEFYIENSQKENIFSIQLVRLQIQGKSNLIQIKTNQFKLFFQKYDSIILTQLMFSIKSELILLFENRGLSVDLEIIDTQFYSMTNLPISMSIQGESFLNINLQNISIFSVSIENQVIFNLIYTDQKNQIVIKNFQLQHCIFKNSTLFLFQNAKRSIYIENFTIDSCEFYNSSIIHFNQIQNKLSSIILNGIVIKNSLFNNSNLIQSIDKTILTISKFQITQNQIINSKVIIFNYDFYCNDVFMKENKFISIQFISQISSALFNSVIQMNNIKILENYLQNFSLFITEQKQSTSQVRYLLNDLYFENNFISCYQEQFLITINSFSSTIKNIFLRNTTNYRFISLQAIPFIKIENIIYENLLQEQKVQISSDCFKNCFTRSQLLQVFGFTNITLNKITITNQFSIDQSIISIQSNPLMILNSKEYISIIDMKMKGNVLLKQLQGISFSLFELQSDKPQLINIDNLKYEQNVFHQYHKDPSKTSASLLYVNSPLSLMIFNNIHSYNNSMTNSSQSYFSLILLEIQIDNFQVYNHNFNNKAFWIEYYEIHLKEEYNQNEISYVISQSFKIDTIGGALSLTVTKLTLFNGVFNYIIAQSSQVFNINTQGDGIVIIKNCSIAHAYTSLISKVQNDGAFTINGKNSLLSINLQNITLINVQNKLSSSIFSIYPSSTENNIQFRNIIVQDCFSLVNQIINFEADFQNAQQNKVRIDNLRIIQNEYALLNFLQSLGQISLIEMHKIISDNAILNFQGCELFLNGIQIEGIVLFSIIKVLDSKLFALIDCKFINVLTFYPLHLVDIQQDNIQQSRIYFNNITIQNLNDFAYTKQSLHQFDYNYIELEFIQCSLISNNVVQMIHKVELLQTFFDTIVTHSNQNGSLIKLRTVTNQTRVIFQKILLLNNNCQNCWNGLVFFEFTDFQQVSISELFCLNNQIKDYGCIWAKSGRRIDNILIIDQSTFIANKGRLGSGILVQNLRVRISNSKIINNTASFRGGGFYFEEGTQRFEIQSTLIINNQAEEAGGIYLGGNSSLNTNNFIKSLLLLNFANLASNNINELPKHLSLSINQVEMFQQEIINENRSYQVLLIKPFNIIYQDHSIQTNYLFIPSGQQILNFELYHPHHLKFSSYITEFTIKLKNSRNEQQINFLNSSCDVKQQIFDIQSQNVIELITISTISFNQQIKSFNIGSLQFHLDPYNQEDKIYEILIYCKTEYQQESLAYRMKVKSFLCQLGEFYISHGCQKCQSEQGFYSVTYNATKCSLFDKNRFEAITSNKINLKSGFWRPSQITENVELCYKNPSHCLGGWVVGDELCFVGHIGGLCEECDKYNLRGNGQFFKNQQQLDCQKCDQLSKRLIAFFLISIWAILTTLLTIRSIEKTNQLYAQLKLRQNQKFAEILFKLQQDHESILIKLFLNYLWIFSVIFTFNISFSLSLDFVKPSNDTSYFMANFFECLLAEIQGIELIYSRILVMFGIMVCQILIIFCGFQLLSVLKYYKFQSRIISITVSYLYIQNYASLMNQFFSILAVRRISDLDYIQGDISLIYGSQNHISWIYGFVIPGSLLIGLILPLSLFLLLYINRAQHKKINFRRHIGYLFNEYNQKNYFWEIIKLWKKTIIIIILIYFETDIFLKAVLLDLCILIYSIIAQKYKPYILHKFNLLDIQSGQFCQIAILLAILKHICEQQDQQNISFIIQSFIFIDSFILGYPFISDILKVYYKKYKLQIIQLLLKGFQALKPNFVVTKLLKQKLNFLRQKEKKIQSNIEKLKSILFQSNSKIHLPKSSLSLMNTNREQRISLKTLEVQQEKLI</sequence>
<gene>
    <name evidence="2" type="ORF">PSON_ATCC_30995.1.T1900006</name>
</gene>
<reference evidence="2" key="1">
    <citation type="submission" date="2021-01" db="EMBL/GenBank/DDBJ databases">
        <authorList>
            <consortium name="Genoscope - CEA"/>
            <person name="William W."/>
        </authorList>
    </citation>
    <scope>NUCLEOTIDE SEQUENCE</scope>
</reference>
<dbReference type="Proteomes" id="UP000692954">
    <property type="component" value="Unassembled WGS sequence"/>
</dbReference>
<protein>
    <recommendedName>
        <fullName evidence="4">Transmembrane protein</fullName>
    </recommendedName>
</protein>
<organism evidence="2 3">
    <name type="scientific">Paramecium sonneborni</name>
    <dbReference type="NCBI Taxonomy" id="65129"/>
    <lineage>
        <taxon>Eukaryota</taxon>
        <taxon>Sar</taxon>
        <taxon>Alveolata</taxon>
        <taxon>Ciliophora</taxon>
        <taxon>Intramacronucleata</taxon>
        <taxon>Oligohymenophorea</taxon>
        <taxon>Peniculida</taxon>
        <taxon>Parameciidae</taxon>
        <taxon>Paramecium</taxon>
    </lineage>
</organism>
<proteinExistence type="predicted"/>
<dbReference type="CDD" id="cd00064">
    <property type="entry name" value="FU"/>
    <property type="match status" value="1"/>
</dbReference>
<keyword evidence="1" id="KW-0812">Transmembrane</keyword>
<accession>A0A8S1RNW5</accession>
<evidence type="ECO:0008006" key="4">
    <source>
        <dbReference type="Google" id="ProtNLM"/>
    </source>
</evidence>
<dbReference type="PANTHER" id="PTHR11319">
    <property type="entry name" value="G PROTEIN-COUPLED RECEPTOR-RELATED"/>
    <property type="match status" value="1"/>
</dbReference>
<evidence type="ECO:0000313" key="3">
    <source>
        <dbReference type="Proteomes" id="UP000692954"/>
    </source>
</evidence>